<dbReference type="EMBL" id="FUWH01000005">
    <property type="protein sequence ID" value="SJZ86405.1"/>
    <property type="molecule type" value="Genomic_DNA"/>
</dbReference>
<dbReference type="OrthoDB" id="662153at2"/>
<protein>
    <submittedName>
        <fullName evidence="2">Uncharacterized protein</fullName>
    </submittedName>
</protein>
<evidence type="ECO:0000256" key="1">
    <source>
        <dbReference type="SAM" id="Phobius"/>
    </source>
</evidence>
<dbReference type="Proteomes" id="UP000190888">
    <property type="component" value="Unassembled WGS sequence"/>
</dbReference>
<accession>A0A1T4P4C8</accession>
<proteinExistence type="predicted"/>
<feature type="transmembrane region" description="Helical" evidence="1">
    <location>
        <begin position="79"/>
        <end position="98"/>
    </location>
</feature>
<reference evidence="2 3" key="1">
    <citation type="submission" date="2017-02" db="EMBL/GenBank/DDBJ databases">
        <authorList>
            <person name="Peterson S.W."/>
        </authorList>
    </citation>
    <scope>NUCLEOTIDE SEQUENCE [LARGE SCALE GENOMIC DNA]</scope>
    <source>
        <strain evidence="2 3">DSM 22335</strain>
    </source>
</reference>
<keyword evidence="1" id="KW-0472">Membrane</keyword>
<evidence type="ECO:0000313" key="2">
    <source>
        <dbReference type="EMBL" id="SJZ86405.1"/>
    </source>
</evidence>
<keyword evidence="3" id="KW-1185">Reference proteome</keyword>
<name>A0A1T4P4C8_9BACT</name>
<evidence type="ECO:0000313" key="3">
    <source>
        <dbReference type="Proteomes" id="UP000190888"/>
    </source>
</evidence>
<gene>
    <name evidence="2" type="ORF">SAMN04488132_105146</name>
</gene>
<dbReference type="AlphaFoldDB" id="A0A1T4P4C8"/>
<organism evidence="2 3">
    <name type="scientific">Sediminibacterium ginsengisoli</name>
    <dbReference type="NCBI Taxonomy" id="413434"/>
    <lineage>
        <taxon>Bacteria</taxon>
        <taxon>Pseudomonadati</taxon>
        <taxon>Bacteroidota</taxon>
        <taxon>Chitinophagia</taxon>
        <taxon>Chitinophagales</taxon>
        <taxon>Chitinophagaceae</taxon>
        <taxon>Sediminibacterium</taxon>
    </lineage>
</organism>
<keyword evidence="1" id="KW-0812">Transmembrane</keyword>
<dbReference type="RefSeq" id="WP_078831474.1">
    <property type="nucleotide sequence ID" value="NZ_FUWH01000005.1"/>
</dbReference>
<sequence length="161" mass="17338">MKQICILLLVVLALTKNGSAQQRIEPGLMNYIVGAKPNNIIYRDTLYKGSTQFMRLFARTRDEELMKLYRRHQSNKITGQALGLVGTVAIIVGVGQISRDNSGVGWGLVGGGFAATLGGGYLTLMGQKNLAMAVTLFNQRYSRASIGIGVSDNAAGLVVKF</sequence>
<dbReference type="STRING" id="413434.SAMN04488132_105146"/>
<feature type="transmembrane region" description="Helical" evidence="1">
    <location>
        <begin position="104"/>
        <end position="124"/>
    </location>
</feature>
<keyword evidence="1" id="KW-1133">Transmembrane helix</keyword>